<proteinExistence type="predicted"/>
<name>A0A835RIN3_VANPL</name>
<accession>A0A835RIN3</accession>
<dbReference type="Proteomes" id="UP000639772">
    <property type="component" value="Unassembled WGS sequence"/>
</dbReference>
<sequence length="195" mass="22136">MENNVITVLQAKQFKEEEAGAMHMILRPPEAMGFQVPMQAEFHKVVLVVVRMQLVLVGTSIGMVVKQRVVDTKEEAGENYIGMVMVVKWMVVAEKSKRMVAEVKGMVAVGKRKCMVVEVKVMAVAEMCKCMVGKVVEVKEMVVVERCKRMVVMEKCKRMVVEVKEMVVVEKCRYMVVEVKEMVAVERCKCMVVEV</sequence>
<dbReference type="AlphaFoldDB" id="A0A835RIN3"/>
<dbReference type="EMBL" id="JADCNM010000004">
    <property type="protein sequence ID" value="KAG0486797.1"/>
    <property type="molecule type" value="Genomic_DNA"/>
</dbReference>
<organism evidence="1 2">
    <name type="scientific">Vanilla planifolia</name>
    <name type="common">Vanilla</name>
    <dbReference type="NCBI Taxonomy" id="51239"/>
    <lineage>
        <taxon>Eukaryota</taxon>
        <taxon>Viridiplantae</taxon>
        <taxon>Streptophyta</taxon>
        <taxon>Embryophyta</taxon>
        <taxon>Tracheophyta</taxon>
        <taxon>Spermatophyta</taxon>
        <taxon>Magnoliopsida</taxon>
        <taxon>Liliopsida</taxon>
        <taxon>Asparagales</taxon>
        <taxon>Orchidaceae</taxon>
        <taxon>Vanilloideae</taxon>
        <taxon>Vanilleae</taxon>
        <taxon>Vanilla</taxon>
    </lineage>
</organism>
<comment type="caution">
    <text evidence="1">The sequence shown here is derived from an EMBL/GenBank/DDBJ whole genome shotgun (WGS) entry which is preliminary data.</text>
</comment>
<evidence type="ECO:0000313" key="1">
    <source>
        <dbReference type="EMBL" id="KAG0486797.1"/>
    </source>
</evidence>
<gene>
    <name evidence="1" type="ORF">HPP92_008892</name>
</gene>
<evidence type="ECO:0000313" key="2">
    <source>
        <dbReference type="Proteomes" id="UP000639772"/>
    </source>
</evidence>
<protein>
    <submittedName>
        <fullName evidence="1">Uncharacterized protein</fullName>
    </submittedName>
</protein>
<reference evidence="1 2" key="1">
    <citation type="journal article" date="2020" name="Nat. Food">
        <title>A phased Vanilla planifolia genome enables genetic improvement of flavour and production.</title>
        <authorList>
            <person name="Hasing T."/>
            <person name="Tang H."/>
            <person name="Brym M."/>
            <person name="Khazi F."/>
            <person name="Huang T."/>
            <person name="Chambers A.H."/>
        </authorList>
    </citation>
    <scope>NUCLEOTIDE SEQUENCE [LARGE SCALE GENOMIC DNA]</scope>
    <source>
        <tissue evidence="1">Leaf</tissue>
    </source>
</reference>